<keyword evidence="2" id="KW-1185">Reference proteome</keyword>
<comment type="caution">
    <text evidence="1">The sequence shown here is derived from an EMBL/GenBank/DDBJ whole genome shotgun (WGS) entry which is preliminary data.</text>
</comment>
<dbReference type="EMBL" id="BAABDI010000005">
    <property type="protein sequence ID" value="GAA3967144.1"/>
    <property type="molecule type" value="Genomic_DNA"/>
</dbReference>
<dbReference type="Proteomes" id="UP001501556">
    <property type="component" value="Unassembled WGS sequence"/>
</dbReference>
<evidence type="ECO:0000313" key="1">
    <source>
        <dbReference type="EMBL" id="GAA3967144.1"/>
    </source>
</evidence>
<evidence type="ECO:0008006" key="3">
    <source>
        <dbReference type="Google" id="ProtNLM"/>
    </source>
</evidence>
<dbReference type="RefSeq" id="WP_345122020.1">
    <property type="nucleotide sequence ID" value="NZ_BAABDI010000005.1"/>
</dbReference>
<accession>A0ABP7PKH5</accession>
<organism evidence="1 2">
    <name type="scientific">Hymenobacter antarcticus</name>
    <dbReference type="NCBI Taxonomy" id="486270"/>
    <lineage>
        <taxon>Bacteria</taxon>
        <taxon>Pseudomonadati</taxon>
        <taxon>Bacteroidota</taxon>
        <taxon>Cytophagia</taxon>
        <taxon>Cytophagales</taxon>
        <taxon>Hymenobacteraceae</taxon>
        <taxon>Hymenobacter</taxon>
    </lineage>
</organism>
<protein>
    <recommendedName>
        <fullName evidence="3">Addiction module component</fullName>
    </recommendedName>
</protein>
<sequence length="69" mass="7935">MTTALIIREISKLPWTERLLVVEKTLRSIRQDKQRSLAQAVDALYQDYAADADLTAFTQIDVDSFYEAK</sequence>
<evidence type="ECO:0000313" key="2">
    <source>
        <dbReference type="Proteomes" id="UP001501556"/>
    </source>
</evidence>
<proteinExistence type="predicted"/>
<gene>
    <name evidence="1" type="ORF">GCM10022407_11720</name>
</gene>
<name>A0ABP7PKH5_9BACT</name>
<reference evidence="2" key="1">
    <citation type="journal article" date="2019" name="Int. J. Syst. Evol. Microbiol.">
        <title>The Global Catalogue of Microorganisms (GCM) 10K type strain sequencing project: providing services to taxonomists for standard genome sequencing and annotation.</title>
        <authorList>
            <consortium name="The Broad Institute Genomics Platform"/>
            <consortium name="The Broad Institute Genome Sequencing Center for Infectious Disease"/>
            <person name="Wu L."/>
            <person name="Ma J."/>
        </authorList>
    </citation>
    <scope>NUCLEOTIDE SEQUENCE [LARGE SCALE GENOMIC DNA]</scope>
    <source>
        <strain evidence="2">JCM 17217</strain>
    </source>
</reference>